<accession>A0A7X0X3I3</accession>
<dbReference type="AlphaFoldDB" id="A0A7X0X3I3"/>
<keyword evidence="1" id="KW-0472">Membrane</keyword>
<gene>
    <name evidence="2" type="ORF">HB897_09655</name>
</gene>
<keyword evidence="1" id="KW-0812">Transmembrane</keyword>
<evidence type="ECO:0000256" key="1">
    <source>
        <dbReference type="SAM" id="Phobius"/>
    </source>
</evidence>
<comment type="caution">
    <text evidence="2">The sequence shown here is derived from an EMBL/GenBank/DDBJ whole genome shotgun (WGS) entry which is preliminary data.</text>
</comment>
<dbReference type="EMBL" id="JAARRG010000006">
    <property type="protein sequence ID" value="MBC1486491.1"/>
    <property type="molecule type" value="Genomic_DNA"/>
</dbReference>
<keyword evidence="1" id="KW-1133">Transmembrane helix</keyword>
<evidence type="ECO:0000313" key="3">
    <source>
        <dbReference type="Proteomes" id="UP000523362"/>
    </source>
</evidence>
<dbReference type="Proteomes" id="UP000523362">
    <property type="component" value="Unassembled WGS sequence"/>
</dbReference>
<proteinExistence type="predicted"/>
<evidence type="ECO:0000313" key="2">
    <source>
        <dbReference type="EMBL" id="MBC1486491.1"/>
    </source>
</evidence>
<reference evidence="2 3" key="1">
    <citation type="submission" date="2020-03" db="EMBL/GenBank/DDBJ databases">
        <title>Soil Listeria distribution.</title>
        <authorList>
            <person name="Liao J."/>
            <person name="Wiedmann M."/>
        </authorList>
    </citation>
    <scope>NUCLEOTIDE SEQUENCE [LARGE SCALE GENOMIC DNA]</scope>
    <source>
        <strain evidence="2 3">FSL L7-1560</strain>
    </source>
</reference>
<protein>
    <submittedName>
        <fullName evidence="2">Uncharacterized protein</fullName>
    </submittedName>
</protein>
<feature type="transmembrane region" description="Helical" evidence="1">
    <location>
        <begin position="85"/>
        <end position="111"/>
    </location>
</feature>
<dbReference type="RefSeq" id="WP_139590311.1">
    <property type="nucleotide sequence ID" value="NZ_CP034772.1"/>
</dbReference>
<name>A0A7X0X3I3_LISSE</name>
<sequence>MTIKITRNARAIGGILPTKIKIENEGNVELKDGESYFFMPKNEKTKIKVDQWFSGSQEVELDNNNEALIKVNATAVVLQYSMFPFLVVGLLMTSIVSTGIALTLCLASLFYSRKNWFKIVKVEKQKR</sequence>
<organism evidence="2 3">
    <name type="scientific">Listeria seeligeri</name>
    <dbReference type="NCBI Taxonomy" id="1640"/>
    <lineage>
        <taxon>Bacteria</taxon>
        <taxon>Bacillati</taxon>
        <taxon>Bacillota</taxon>
        <taxon>Bacilli</taxon>
        <taxon>Bacillales</taxon>
        <taxon>Listeriaceae</taxon>
        <taxon>Listeria</taxon>
    </lineage>
</organism>